<reference evidence="2" key="1">
    <citation type="submission" date="2023-10" db="EMBL/GenBank/DDBJ databases">
        <title>Genome assemblies of two species of porcelain crab, Petrolisthes cinctipes and Petrolisthes manimaculis (Anomura: Porcellanidae).</title>
        <authorList>
            <person name="Angst P."/>
        </authorList>
    </citation>
    <scope>NUCLEOTIDE SEQUENCE</scope>
    <source>
        <strain evidence="2">PB745_01</strain>
        <tissue evidence="2">Gill</tissue>
    </source>
</reference>
<comment type="caution">
    <text evidence="2">The sequence shown here is derived from an EMBL/GenBank/DDBJ whole genome shotgun (WGS) entry which is preliminary data.</text>
</comment>
<evidence type="ECO:0000256" key="1">
    <source>
        <dbReference type="SAM" id="MobiDB-lite"/>
    </source>
</evidence>
<feature type="region of interest" description="Disordered" evidence="1">
    <location>
        <begin position="1"/>
        <end position="27"/>
    </location>
</feature>
<sequence>MQEFSGLTDTTSEQHQELTEAKMKRDHSDLEKIKEKLSTVCMPSLRNIITGLVAKEDVYVHEFETVGNEIIDKMVGKPVFGISFKRKDQATTLTDESTINFGQGQIIDPALLFQRFLVMEDLMSCELSPFPTALFKAKEIFHKADKAPTSTCSC</sequence>
<evidence type="ECO:0000313" key="3">
    <source>
        <dbReference type="Proteomes" id="UP001286313"/>
    </source>
</evidence>
<dbReference type="Proteomes" id="UP001286313">
    <property type="component" value="Unassembled WGS sequence"/>
</dbReference>
<name>A0AAE1BZN7_PETCI</name>
<dbReference type="EMBL" id="JAWQEG010005067">
    <property type="protein sequence ID" value="KAK3859263.1"/>
    <property type="molecule type" value="Genomic_DNA"/>
</dbReference>
<keyword evidence="3" id="KW-1185">Reference proteome</keyword>
<gene>
    <name evidence="2" type="ORF">Pcinc_034617</name>
</gene>
<evidence type="ECO:0000313" key="2">
    <source>
        <dbReference type="EMBL" id="KAK3859263.1"/>
    </source>
</evidence>
<feature type="compositionally biased region" description="Basic and acidic residues" evidence="1">
    <location>
        <begin position="12"/>
        <end position="27"/>
    </location>
</feature>
<proteinExistence type="predicted"/>
<organism evidence="2 3">
    <name type="scientific">Petrolisthes cinctipes</name>
    <name type="common">Flat porcelain crab</name>
    <dbReference type="NCBI Taxonomy" id="88211"/>
    <lineage>
        <taxon>Eukaryota</taxon>
        <taxon>Metazoa</taxon>
        <taxon>Ecdysozoa</taxon>
        <taxon>Arthropoda</taxon>
        <taxon>Crustacea</taxon>
        <taxon>Multicrustacea</taxon>
        <taxon>Malacostraca</taxon>
        <taxon>Eumalacostraca</taxon>
        <taxon>Eucarida</taxon>
        <taxon>Decapoda</taxon>
        <taxon>Pleocyemata</taxon>
        <taxon>Anomura</taxon>
        <taxon>Galatheoidea</taxon>
        <taxon>Porcellanidae</taxon>
        <taxon>Petrolisthes</taxon>
    </lineage>
</organism>
<protein>
    <submittedName>
        <fullName evidence="2">Uncharacterized protein</fullName>
    </submittedName>
</protein>
<dbReference type="AlphaFoldDB" id="A0AAE1BZN7"/>
<accession>A0AAE1BZN7</accession>
<feature type="compositionally biased region" description="Polar residues" evidence="1">
    <location>
        <begin position="1"/>
        <end position="11"/>
    </location>
</feature>